<dbReference type="RefSeq" id="WP_250685288.1">
    <property type="nucleotide sequence ID" value="NZ_AP029612.1"/>
</dbReference>
<sequence>MGLPVNNKKGGKAGASGPKNAAQASKFIAKPGAKAVGVTKKPIKTGGSRGS</sequence>
<proteinExistence type="predicted"/>
<gene>
    <name evidence="2" type="ORF">KACHI17_03240</name>
</gene>
<evidence type="ECO:0000256" key="1">
    <source>
        <dbReference type="SAM" id="MobiDB-lite"/>
    </source>
</evidence>
<dbReference type="AlphaFoldDB" id="A0AAT9GFU3"/>
<feature type="region of interest" description="Disordered" evidence="1">
    <location>
        <begin position="1"/>
        <end position="23"/>
    </location>
</feature>
<name>A0AAT9GFU3_9BACT</name>
<accession>A0AAT9GFU3</accession>
<reference evidence="2" key="1">
    <citation type="submission" date="2024-02" db="EMBL/GenBank/DDBJ databases">
        <title>Sediminibacterium planktonica sp. nov. and Sediminibacterium longus sp. nov., isolated from surface lake and river water.</title>
        <authorList>
            <person name="Watanabe K."/>
            <person name="Takemine S."/>
            <person name="Ishii Y."/>
            <person name="Ogata Y."/>
            <person name="Shindo C."/>
            <person name="Suda W."/>
        </authorList>
    </citation>
    <scope>NUCLEOTIDE SEQUENCE</scope>
    <source>
        <strain evidence="2">KACHI17</strain>
    </source>
</reference>
<dbReference type="EMBL" id="AP029612">
    <property type="protein sequence ID" value="BFG69443.1"/>
    <property type="molecule type" value="Genomic_DNA"/>
</dbReference>
<protein>
    <submittedName>
        <fullName evidence="2">Uncharacterized protein</fullName>
    </submittedName>
</protein>
<evidence type="ECO:0000313" key="2">
    <source>
        <dbReference type="EMBL" id="BFG69443.1"/>
    </source>
</evidence>
<organism evidence="2">
    <name type="scientific">Sediminibacterium sp. KACHI17</name>
    <dbReference type="NCBI Taxonomy" id="1751071"/>
    <lineage>
        <taxon>Bacteria</taxon>
        <taxon>Pseudomonadati</taxon>
        <taxon>Bacteroidota</taxon>
        <taxon>Chitinophagia</taxon>
        <taxon>Chitinophagales</taxon>
        <taxon>Chitinophagaceae</taxon>
        <taxon>Sediminibacterium</taxon>
    </lineage>
</organism>